<organism evidence="1 2">
    <name type="scientific">Paraburkholderia phymatum</name>
    <dbReference type="NCBI Taxonomy" id="148447"/>
    <lineage>
        <taxon>Bacteria</taxon>
        <taxon>Pseudomonadati</taxon>
        <taxon>Pseudomonadota</taxon>
        <taxon>Betaproteobacteria</taxon>
        <taxon>Burkholderiales</taxon>
        <taxon>Burkholderiaceae</taxon>
        <taxon>Paraburkholderia</taxon>
    </lineage>
</organism>
<keyword evidence="2" id="KW-1185">Reference proteome</keyword>
<dbReference type="Proteomes" id="UP001558850">
    <property type="component" value="Unassembled WGS sequence"/>
</dbReference>
<gene>
    <name evidence="1" type="ORF">AB4Y32_21355</name>
</gene>
<protein>
    <submittedName>
        <fullName evidence="1">Transposase</fullName>
    </submittedName>
</protein>
<proteinExistence type="predicted"/>
<reference evidence="1" key="1">
    <citation type="submission" date="2024-07" db="EMBL/GenBank/DDBJ databases">
        <title>A survey of Mimosa microsymbionts across Brazilian biomes reveals a high diversity of Paraburkholderia nodulating endemic species, but also that Cupriavidus is common as a symbiont of widespread species.</title>
        <authorList>
            <person name="Rouws L."/>
            <person name="Barauna A."/>
            <person name="Beukes C."/>
            <person name="Rouws J.R.C."/>
            <person name="De Faria S.M."/>
            <person name="Gross E."/>
            <person name="Bueno Dos Reis Junior F."/>
            <person name="Simon M.F."/>
            <person name="Maluk M."/>
            <person name="Odee D.W."/>
            <person name="Kenicer G."/>
            <person name="Young J.P.W."/>
            <person name="Reis V.M."/>
            <person name="Zilli J."/>
            <person name="James E.K."/>
        </authorList>
    </citation>
    <scope>NUCLEOTIDE SEQUENCE</scope>
    <source>
        <strain evidence="1">EG181B</strain>
    </source>
</reference>
<comment type="caution">
    <text evidence="1">The sequence shown here is derived from an EMBL/GenBank/DDBJ whole genome shotgun (WGS) entry which is preliminary data.</text>
</comment>
<evidence type="ECO:0000313" key="2">
    <source>
        <dbReference type="Proteomes" id="UP001558850"/>
    </source>
</evidence>
<sequence>MTSFEPLSDEDWDKAAHLLPCDRMRGYGRVPRDPRELLNAILWVLMQHEHWHHLPRDGPPAQMCYMKYRQWCRDGTLDKVVDALDIALPLSPATTKSKDKRG</sequence>
<name>A0ACC6U400_9BURK</name>
<accession>A0ACC6U400</accession>
<evidence type="ECO:0000313" key="1">
    <source>
        <dbReference type="EMBL" id="MEX3934309.1"/>
    </source>
</evidence>
<dbReference type="EMBL" id="JBFRCH010000012">
    <property type="protein sequence ID" value="MEX3934309.1"/>
    <property type="molecule type" value="Genomic_DNA"/>
</dbReference>